<dbReference type="PANTHER" id="PTHR37842:SF2">
    <property type="entry name" value="GYLCOSYL HYDROLASE 115 C-TERMINAL DOMAIN-CONTAINING PROTEIN"/>
    <property type="match status" value="1"/>
</dbReference>
<dbReference type="PANTHER" id="PTHR37842">
    <property type="match status" value="1"/>
</dbReference>
<feature type="domain" description="Gylcosyl hydrolase 115 C-terminal" evidence="2">
    <location>
        <begin position="778"/>
        <end position="956"/>
    </location>
</feature>
<name>A0ABU9HQF9_9FLAO</name>
<dbReference type="Proteomes" id="UP001398556">
    <property type="component" value="Unassembled WGS sequence"/>
</dbReference>
<dbReference type="InterPro" id="IPR042301">
    <property type="entry name" value="GH115_sf"/>
</dbReference>
<organism evidence="3 4">
    <name type="scientific">Flavobacterium flavipallidum</name>
    <dbReference type="NCBI Taxonomy" id="3139140"/>
    <lineage>
        <taxon>Bacteria</taxon>
        <taxon>Pseudomonadati</taxon>
        <taxon>Bacteroidota</taxon>
        <taxon>Flavobacteriia</taxon>
        <taxon>Flavobacteriales</taxon>
        <taxon>Flavobacteriaceae</taxon>
        <taxon>Flavobacterium</taxon>
    </lineage>
</organism>
<keyword evidence="1 3" id="KW-0378">Hydrolase</keyword>
<dbReference type="InterPro" id="IPR031924">
    <property type="entry name" value="GH115"/>
</dbReference>
<reference evidence="3 4" key="1">
    <citation type="submission" date="2024-04" db="EMBL/GenBank/DDBJ databases">
        <title>Flavobacterium sp. DGU99 16S ribosomal RNA gene Genome sequencing and assembly.</title>
        <authorList>
            <person name="Park S."/>
        </authorList>
    </citation>
    <scope>NUCLEOTIDE SEQUENCE [LARGE SCALE GENOMIC DNA]</scope>
    <source>
        <strain evidence="3 4">DGU99</strain>
    </source>
</reference>
<dbReference type="Gene3D" id="1.20.58.2150">
    <property type="match status" value="1"/>
</dbReference>
<comment type="caution">
    <text evidence="3">The sequence shown here is derived from an EMBL/GenBank/DDBJ whole genome shotgun (WGS) entry which is preliminary data.</text>
</comment>
<dbReference type="EMBL" id="JBBYHU010000032">
    <property type="protein sequence ID" value="MEL1242079.1"/>
    <property type="molecule type" value="Genomic_DNA"/>
</dbReference>
<dbReference type="Gene3D" id="3.30.379.10">
    <property type="entry name" value="Chitobiase/beta-hexosaminidase domain 2-like"/>
    <property type="match status" value="1"/>
</dbReference>
<dbReference type="Gene3D" id="3.20.20.520">
    <property type="entry name" value="Glycosyl hydrolase family 115"/>
    <property type="match status" value="1"/>
</dbReference>
<dbReference type="SUPFAM" id="SSF55545">
    <property type="entry name" value="beta-N-acetylhexosaminidase-like domain"/>
    <property type="match status" value="1"/>
</dbReference>
<dbReference type="InterPro" id="IPR029018">
    <property type="entry name" value="Hex-like_dom2"/>
</dbReference>
<dbReference type="InterPro" id="IPR041437">
    <property type="entry name" value="GH115_C"/>
</dbReference>
<evidence type="ECO:0000259" key="2">
    <source>
        <dbReference type="Pfam" id="PF17829"/>
    </source>
</evidence>
<gene>
    <name evidence="3" type="ORF">AAEO59_13540</name>
</gene>
<dbReference type="RefSeq" id="WP_341701285.1">
    <property type="nucleotide sequence ID" value="NZ_JBBYHU010000032.1"/>
</dbReference>
<evidence type="ECO:0000313" key="3">
    <source>
        <dbReference type="EMBL" id="MEL1242079.1"/>
    </source>
</evidence>
<dbReference type="GO" id="GO:0016787">
    <property type="term" value="F:hydrolase activity"/>
    <property type="evidence" value="ECO:0007669"/>
    <property type="project" value="UniProtKB-KW"/>
</dbReference>
<evidence type="ECO:0000313" key="4">
    <source>
        <dbReference type="Proteomes" id="UP001398556"/>
    </source>
</evidence>
<evidence type="ECO:0000256" key="1">
    <source>
        <dbReference type="ARBA" id="ARBA00022801"/>
    </source>
</evidence>
<accession>A0ABU9HQF9</accession>
<sequence>MILSTQKQTFLSLLLLFSIINIGYAINPNKYVKNEASNESFPLASNGKVASILVSDNDYPGVLRVVSHLQNDIRSVTNFLPNIIKKAVTENYIVIIGTLGKSSIIDQLAKEGKIDASQLHGKWEKFTTQIVNNPIAGVQKALVIAGSDKRGTIYGIYDLSNQIGVTPWAFWADVPAQKQSELHVQPGIHTLGEPKVKYRGIFINDEAPALTGWVREKYGNFNSKFYDKVFELILRMKGNYLWPAMWGERFNTDDPQNSILADEYGVVMGTSHHEPLTRAHLEWRKGVNGAWDFNKNSENLKKFWTGGIERIGNKETLITVGMRGDGDEPMTEGTAIDLLENIVKSQREIISTVTKKPADQTPQIWALYKEVQEYYDKGMKVPDDITLLMCDDNWGNVRKLPALDAKPRKGGYGMYYHFDYVGGPRSYKWINTNQIERIWEQMHLAYEHGVDKVWIVNVGDIKPMEFPTEFFLDYAWNPEYWNETSLKDYYYQWAKDNFGGQNTQEIATLIKMYSKYNARRKPELLDPTTYSLIHYNEAENVVSDYKKLAQKAQEIDAQLKPEYKDAFYQLVLYPVLASANLNELYVTTAKNHLYINQGRAITNEYAEKVKKLFNKDAELSDYYHKMGNGKWNNMMSQTHIGYTSWQDPKTNIIPLTKTIEIPSEAEIGVAIEGSTKWWPAASEKATLPTFNSSKNTSYIEIFNRGNVAFDYKIASKYKWIKISKTKGSIDKQERIFVNINWKKAPKGDQTASFTITGAGKEIPVYIKIDNSNLENAKGFIENNGFIAIQAVNYSSKHEPDSFKWKVVDNLGKKEGAVISTPIKSGRVALNENSPKLSYDVHFKNTGKVKVQLYFSPTINYSTREGMYYGLSFDNEKPVKVNYAFEPIVFDYNGKVTKDWDKNVRNNLKVVTTEFNIEKAGNHTLNYYRIDEGLVLQSIVIETEKSELKPTNLGPEESPKIKN</sequence>
<dbReference type="Pfam" id="PF17829">
    <property type="entry name" value="GH115_C"/>
    <property type="match status" value="1"/>
</dbReference>
<proteinExistence type="predicted"/>
<keyword evidence="4" id="KW-1185">Reference proteome</keyword>
<dbReference type="Pfam" id="PF15979">
    <property type="entry name" value="Glyco_hydro_115"/>
    <property type="match status" value="1"/>
</dbReference>
<dbReference type="Gene3D" id="2.60.120.1620">
    <property type="match status" value="1"/>
</dbReference>
<protein>
    <submittedName>
        <fullName evidence="3">Glycosyl hydrolase 115 family protein</fullName>
    </submittedName>
</protein>